<sequence>MVMENIVVAGGGTLGSQIAYQSAYFGKNVTVYDISDAAIAAAKEKINGWDANYRTDMHATDAQIKAAHDHLSFSSDLAEAVKGKELVIEAVPESLSIKESFYKQLSSVADPATIFASNSSTMTTSELSGYTDRPDKFLNLHFANHIWIQNTAEIMVSDKTSHATEQAVEQFAREIGMVPIVMKKEQHGYVLNAMLVPFLSSALALWGNDVAEPQTIDKTWMIATGAPRGPFAIMDEVGIPSLYTILSTSRTGNEPNGFDAGLDKLKALGDQGYAGQESGKGFYNYPNPAYADKDFLK</sequence>
<dbReference type="GO" id="GO:0070403">
    <property type="term" value="F:NAD+ binding"/>
    <property type="evidence" value="ECO:0007669"/>
    <property type="project" value="InterPro"/>
</dbReference>
<dbReference type="SUPFAM" id="SSF51735">
    <property type="entry name" value="NAD(P)-binding Rossmann-fold domains"/>
    <property type="match status" value="1"/>
</dbReference>
<evidence type="ECO:0000313" key="11">
    <source>
        <dbReference type="EMBL" id="RRG18895.1"/>
    </source>
</evidence>
<proteinExistence type="predicted"/>
<dbReference type="NCBIfam" id="NF006143">
    <property type="entry name" value="PRK08293.1"/>
    <property type="match status" value="1"/>
</dbReference>
<comment type="caution">
    <text evidence="11">The sequence shown here is derived from an EMBL/GenBank/DDBJ whole genome shotgun (WGS) entry which is preliminary data.</text>
</comment>
<evidence type="ECO:0000256" key="8">
    <source>
        <dbReference type="PIRSR" id="PIRSR000105-1"/>
    </source>
</evidence>
<evidence type="ECO:0000259" key="10">
    <source>
        <dbReference type="Pfam" id="PF02737"/>
    </source>
</evidence>
<dbReference type="InterPro" id="IPR013328">
    <property type="entry name" value="6PGD_dom2"/>
</dbReference>
<dbReference type="PANTHER" id="PTHR43561:SF3">
    <property type="entry name" value="HYDROXYACYL-COENZYME A DEHYDROGENASE, MITOCHONDRIAL"/>
    <property type="match status" value="1"/>
</dbReference>
<dbReference type="GO" id="GO:0003857">
    <property type="term" value="F:(3S)-3-hydroxyacyl-CoA dehydrogenase (NAD+) activity"/>
    <property type="evidence" value="ECO:0007669"/>
    <property type="project" value="UniProtKB-EC"/>
</dbReference>
<dbReference type="Pfam" id="PF00725">
    <property type="entry name" value="3HCDH"/>
    <property type="match status" value="1"/>
</dbReference>
<dbReference type="InterPro" id="IPR022694">
    <property type="entry name" value="3-OHacyl-CoA_DH"/>
</dbReference>
<evidence type="ECO:0000256" key="7">
    <source>
        <dbReference type="ARBA" id="ARBA00049556"/>
    </source>
</evidence>
<dbReference type="AlphaFoldDB" id="A0A3P2RH64"/>
<dbReference type="EMBL" id="RHGY01000001">
    <property type="protein sequence ID" value="RRG18895.1"/>
    <property type="molecule type" value="Genomic_DNA"/>
</dbReference>
<comment type="pathway">
    <text evidence="2">Lipid metabolism; butanoate metabolism.</text>
</comment>
<keyword evidence="4 11" id="KW-0560">Oxidoreductase</keyword>
<dbReference type="InterPro" id="IPR036291">
    <property type="entry name" value="NAD(P)-bd_dom_sf"/>
</dbReference>
<dbReference type="OrthoDB" id="9771883at2"/>
<dbReference type="InterPro" id="IPR006176">
    <property type="entry name" value="3-OHacyl-CoA_DH_NAD-bd"/>
</dbReference>
<protein>
    <submittedName>
        <fullName evidence="11">3-hydroxyacyl-CoA dehydrogenase</fullName>
        <ecNumber evidence="11">1.1.1.35</ecNumber>
    </submittedName>
</protein>
<evidence type="ECO:0000313" key="12">
    <source>
        <dbReference type="Proteomes" id="UP000275836"/>
    </source>
</evidence>
<dbReference type="Pfam" id="PF02737">
    <property type="entry name" value="3HCDH_N"/>
    <property type="match status" value="1"/>
</dbReference>
<name>A0A3P2RH64_WEIVI</name>
<keyword evidence="3" id="KW-0276">Fatty acid metabolism</keyword>
<dbReference type="InterPro" id="IPR008927">
    <property type="entry name" value="6-PGluconate_DH-like_C_sf"/>
</dbReference>
<feature type="domain" description="3-hydroxyacyl-CoA dehydrogenase NAD binding" evidence="10">
    <location>
        <begin position="6"/>
        <end position="183"/>
    </location>
</feature>
<dbReference type="EC" id="1.1.1.35" evidence="11"/>
<evidence type="ECO:0000256" key="2">
    <source>
        <dbReference type="ARBA" id="ARBA00005086"/>
    </source>
</evidence>
<dbReference type="InterPro" id="IPR052242">
    <property type="entry name" value="Mito_3-hydroxyacyl-CoA_DH"/>
</dbReference>
<dbReference type="GO" id="GO:0006635">
    <property type="term" value="P:fatty acid beta-oxidation"/>
    <property type="evidence" value="ECO:0007669"/>
    <property type="project" value="TreeGrafter"/>
</dbReference>
<dbReference type="Gene3D" id="3.40.50.720">
    <property type="entry name" value="NAD(P)-binding Rossmann-like Domain"/>
    <property type="match status" value="1"/>
</dbReference>
<feature type="domain" description="3-hydroxyacyl-CoA dehydrogenase C-terminal" evidence="9">
    <location>
        <begin position="188"/>
        <end position="285"/>
    </location>
</feature>
<feature type="site" description="Important for catalytic activity" evidence="8">
    <location>
        <position position="141"/>
    </location>
</feature>
<keyword evidence="5" id="KW-0520">NAD</keyword>
<accession>A0A3P2RH64</accession>
<gene>
    <name evidence="11" type="ORF">D3P96_01960</name>
</gene>
<dbReference type="PIRSF" id="PIRSF000105">
    <property type="entry name" value="HCDH"/>
    <property type="match status" value="1"/>
</dbReference>
<comment type="catalytic activity">
    <reaction evidence="7">
        <text>a (3S)-3-hydroxyacyl-CoA + NAD(+) = a 3-oxoacyl-CoA + NADH + H(+)</text>
        <dbReference type="Rhea" id="RHEA:22432"/>
        <dbReference type="ChEBI" id="CHEBI:15378"/>
        <dbReference type="ChEBI" id="CHEBI:57318"/>
        <dbReference type="ChEBI" id="CHEBI:57540"/>
        <dbReference type="ChEBI" id="CHEBI:57945"/>
        <dbReference type="ChEBI" id="CHEBI:90726"/>
        <dbReference type="EC" id="1.1.1.35"/>
    </reaction>
</comment>
<comment type="pathway">
    <text evidence="1">Lipid metabolism; fatty acid beta-oxidation.</text>
</comment>
<reference evidence="11 12" key="1">
    <citation type="submission" date="2018-10" db="EMBL/GenBank/DDBJ databases">
        <title>Draft genome sequence of Weissella viridescens UCO-SMC3.</title>
        <authorList>
            <person name="Garcia-Cancino A."/>
            <person name="Espinoza-Monje M."/>
            <person name="Albarracin L."/>
            <person name="Garcia-Castillo V."/>
            <person name="Campos-Martin J."/>
            <person name="Nakano Y."/>
            <person name="Guitierrez-Zamorano C."/>
            <person name="Ikeda-Ohtsubo W."/>
            <person name="Morita H."/>
            <person name="Kitazawa H."/>
            <person name="Villena J."/>
        </authorList>
    </citation>
    <scope>NUCLEOTIDE SEQUENCE [LARGE SCALE GENOMIC DNA]</scope>
    <source>
        <strain evidence="11 12">UCO-SMC3</strain>
    </source>
</reference>
<dbReference type="Gene3D" id="1.10.1040.10">
    <property type="entry name" value="N-(1-d-carboxylethyl)-l-norvaline Dehydrogenase, domain 2"/>
    <property type="match status" value="1"/>
</dbReference>
<evidence type="ECO:0000256" key="3">
    <source>
        <dbReference type="ARBA" id="ARBA00022832"/>
    </source>
</evidence>
<dbReference type="Proteomes" id="UP000275836">
    <property type="component" value="Unassembled WGS sequence"/>
</dbReference>
<evidence type="ECO:0000256" key="4">
    <source>
        <dbReference type="ARBA" id="ARBA00023002"/>
    </source>
</evidence>
<evidence type="ECO:0000256" key="5">
    <source>
        <dbReference type="ARBA" id="ARBA00023027"/>
    </source>
</evidence>
<dbReference type="InterPro" id="IPR006108">
    <property type="entry name" value="3HC_DH_C"/>
</dbReference>
<evidence type="ECO:0000256" key="1">
    <source>
        <dbReference type="ARBA" id="ARBA00005005"/>
    </source>
</evidence>
<dbReference type="PANTHER" id="PTHR43561">
    <property type="match status" value="1"/>
</dbReference>
<organism evidence="11 12">
    <name type="scientific">Weissella viridescens</name>
    <name type="common">Lactobacillus viridescens</name>
    <dbReference type="NCBI Taxonomy" id="1629"/>
    <lineage>
        <taxon>Bacteria</taxon>
        <taxon>Bacillati</taxon>
        <taxon>Bacillota</taxon>
        <taxon>Bacilli</taxon>
        <taxon>Lactobacillales</taxon>
        <taxon>Lactobacillaceae</taxon>
        <taxon>Weissella</taxon>
    </lineage>
</organism>
<dbReference type="SUPFAM" id="SSF48179">
    <property type="entry name" value="6-phosphogluconate dehydrogenase C-terminal domain-like"/>
    <property type="match status" value="1"/>
</dbReference>
<evidence type="ECO:0000256" key="6">
    <source>
        <dbReference type="ARBA" id="ARBA00023098"/>
    </source>
</evidence>
<keyword evidence="6" id="KW-0443">Lipid metabolism</keyword>
<evidence type="ECO:0000259" key="9">
    <source>
        <dbReference type="Pfam" id="PF00725"/>
    </source>
</evidence>